<sequence length="65" mass="7352">MRAIGIAVSVVVFLAIVYAAFDLRRDHNQTNLIREECQRTNSEAGKVKDCMTDLALRHARQPQLP</sequence>
<reference evidence="1 2" key="1">
    <citation type="submission" date="2014-03" db="EMBL/GenBank/DDBJ databases">
        <title>Bradyrhizobium valentinum sp. nov., isolated from effective nodules of Lupinus mariae-josephae, a lupine endemic of basic-lime soils in Eastern Spain.</title>
        <authorList>
            <person name="Duran D."/>
            <person name="Rey L."/>
            <person name="Navarro A."/>
            <person name="Busquets A."/>
            <person name="Imperial J."/>
            <person name="Ruiz-Argueso T."/>
        </authorList>
    </citation>
    <scope>NUCLEOTIDE SEQUENCE [LARGE SCALE GENOMIC DNA]</scope>
    <source>
        <strain evidence="1 2">LmjM3</strain>
    </source>
</reference>
<dbReference type="Proteomes" id="UP000051913">
    <property type="component" value="Unassembled WGS sequence"/>
</dbReference>
<keyword evidence="2" id="KW-1185">Reference proteome</keyword>
<name>A0A0R3MBK2_9BRAD</name>
<evidence type="ECO:0000313" key="2">
    <source>
        <dbReference type="Proteomes" id="UP000051913"/>
    </source>
</evidence>
<organism evidence="1 2">
    <name type="scientific">Bradyrhizobium valentinum</name>
    <dbReference type="NCBI Taxonomy" id="1518501"/>
    <lineage>
        <taxon>Bacteria</taxon>
        <taxon>Pseudomonadati</taxon>
        <taxon>Pseudomonadota</taxon>
        <taxon>Alphaproteobacteria</taxon>
        <taxon>Hyphomicrobiales</taxon>
        <taxon>Nitrobacteraceae</taxon>
        <taxon>Bradyrhizobium</taxon>
    </lineage>
</organism>
<protein>
    <submittedName>
        <fullName evidence="1">Uncharacterized protein</fullName>
    </submittedName>
</protein>
<dbReference type="AlphaFoldDB" id="A0A0R3MBK2"/>
<comment type="caution">
    <text evidence="1">The sequence shown here is derived from an EMBL/GenBank/DDBJ whole genome shotgun (WGS) entry which is preliminary data.</text>
</comment>
<proteinExistence type="predicted"/>
<dbReference type="EMBL" id="LLXX01000005">
    <property type="protein sequence ID" value="KRR14736.1"/>
    <property type="molecule type" value="Genomic_DNA"/>
</dbReference>
<evidence type="ECO:0000313" key="1">
    <source>
        <dbReference type="EMBL" id="KRR14736.1"/>
    </source>
</evidence>
<dbReference type="RefSeq" id="WP_057848362.1">
    <property type="nucleotide sequence ID" value="NZ_LLXX01000005.1"/>
</dbReference>
<gene>
    <name evidence="1" type="ORF">CP49_30950</name>
</gene>
<accession>A0A0R3MBK2</accession>